<evidence type="ECO:0000256" key="1">
    <source>
        <dbReference type="ARBA" id="ARBA00004496"/>
    </source>
</evidence>
<keyword evidence="6" id="KW-0162">Chylomicron</keyword>
<keyword evidence="7" id="KW-0964">Secreted</keyword>
<keyword evidence="13" id="KW-0445">Lipid transport</keyword>
<keyword evidence="16" id="KW-0325">Glycoprotein</keyword>
<dbReference type="GO" id="GO:0005811">
    <property type="term" value="C:lipid droplet"/>
    <property type="evidence" value="ECO:0007669"/>
    <property type="project" value="UniProtKB-SubCell"/>
</dbReference>
<dbReference type="Pfam" id="PF09172">
    <property type="entry name" value="Vit_open_b-sht"/>
    <property type="match status" value="1"/>
</dbReference>
<dbReference type="InterPro" id="IPR015255">
    <property type="entry name" value="Vitellinogen_open_b-sht"/>
</dbReference>
<keyword evidence="10" id="KW-0551">Lipid droplet</keyword>
<dbReference type="GO" id="GO:0034361">
    <property type="term" value="C:very-low-density lipoprotein particle"/>
    <property type="evidence" value="ECO:0007669"/>
    <property type="project" value="UniProtKB-KW"/>
</dbReference>
<keyword evidence="8" id="KW-0153">Cholesterol metabolism</keyword>
<keyword evidence="18" id="KW-0850">VLDL</keyword>
<feature type="coiled-coil region" evidence="20">
    <location>
        <begin position="2138"/>
        <end position="2183"/>
    </location>
</feature>
<keyword evidence="20" id="KW-0175">Coiled coil</keyword>
<feature type="domain" description="Vitellogenin" evidence="21">
    <location>
        <begin position="97"/>
        <end position="714"/>
    </location>
</feature>
<keyword evidence="15" id="KW-1207">Sterol metabolism</keyword>
<dbReference type="InterPro" id="IPR001747">
    <property type="entry name" value="Vitellogenin_N"/>
</dbReference>
<evidence type="ECO:0000256" key="6">
    <source>
        <dbReference type="ARBA" id="ARBA00022513"/>
    </source>
</evidence>
<dbReference type="GO" id="GO:0050750">
    <property type="term" value="F:low-density lipoprotein particle receptor binding"/>
    <property type="evidence" value="ECO:0007669"/>
    <property type="project" value="TreeGrafter"/>
</dbReference>
<dbReference type="SUPFAM" id="SSF48431">
    <property type="entry name" value="Lipovitellin-phosvitin complex, superhelical domain"/>
    <property type="match status" value="1"/>
</dbReference>
<proteinExistence type="predicted"/>
<dbReference type="GO" id="GO:0008203">
    <property type="term" value="P:cholesterol metabolic process"/>
    <property type="evidence" value="ECO:0007669"/>
    <property type="project" value="UniProtKB-KW"/>
</dbReference>
<evidence type="ECO:0000256" key="14">
    <source>
        <dbReference type="ARBA" id="ARBA00023098"/>
    </source>
</evidence>
<dbReference type="GO" id="GO:0006642">
    <property type="term" value="P:triglyceride mobilization"/>
    <property type="evidence" value="ECO:0007669"/>
    <property type="project" value="TreeGrafter"/>
</dbReference>
<sequence length="4460" mass="499345">MKSATSRELWSRPAHFGLVPERPLGWAGPRRYKRAVPAWGASLGQKAKLTRPEEQSVTVPTMGDFWLCLLLLLSTQAFAQQGSDQDQSSTCLLASRFRNFKKYVYQYEAESKNGVNGTANLKNGPKVTCKVDLEVPQACNFIMHTSECSLSEVSVIDAQGQPVYRPAAGSDAFRVAMEKYPLKFAVEQLTEVKLNIDHLEPANILNIKRGIISALMVPVEEEEEENPKYMATLHGLCKTNVDAENRADVTSVFLTRDLSECDHFNPMSDSTSPLALISGLNVPLSKLIRSTQTCSYRFENKRKSMTGATCTEKHIFLPFSHDNTYGITSEIVQSLNLQESSKTNNRYISYDEANWKPLYMEFAEDKAPVQNKDAVLATMRDLSGLSQTEQGQQRPSLFQKLVSELRGLKNETLGAAVPEMMQVSGSLTWQALAQCGTRECTSAILQILRNSDEEAAAIATDAAVYALSLVPKPCGCRVRDVLSMAQNRQSKATMFALSNVVRKLYQNEREVIPVMTDVSEFMASLLTGDCSGDEDKTYLALRVIGNMGGAMEAANPALKSTLLRCIRQPTASRAVQQAAIQAFRQMTIDEEVSRALLQTYQDDQGPIQKRIAAYLMLMKNTEMADLRQLLSTLETEQNEQVKSFVASHVVNILNSEDAESERTRQKIMEALQGIEVFAPVDFSKSSRNYKISPTIASVEGNVLFDSTGYMPKEVMLETTLKAFGYNLDLIEVGMEGNGFEPTIDALFGENGFFPDTASKAMYWAEEKMPSKVNEFIKNWIDPLKNERMKRQVPRNIMNEVSRNFNKLLKTLKSQKSPEFMSYLRIMGNELGYIKSSDLDAIAQNAAMYSDAILRLMPLEFLKSLVTRTDNELFAHYIFMDNEFALPTAAGFPLKFSLSGIVTPGAKGGLSLRPLMQELSFMPSMGVEFVTQMGIHIPEFVAAGIEMHTNLYHESSLNAKVTINSNQIKLAIPAPQGTTQLFSISNRLLSVSTAQTKIMPSMIEDRTDLAECSPLFTGVKYCAILRYSNASSSDVAPYYPLTGETRLALELQPAGDVTEYTATLSYELLREGKEGRHKVDAIKMVLSAEGAEPTEAVAIAKYNRNKNILTTDIQIPNYDVEAGIRLSVSESNMKGTKTQAVTIDVTNKKIPQLTIVGRSRLDMMKEAMVQFQLTVPALQTDATATASLKRSDIMTLQLETAVKIPETTSLQRITFQLDENEIEVEMASNMNSEIQKLIPDLEGYQRKLENIANEVLDQKVAKTDMKLRHIVSKTIEAGNIWLDRMAVGIPYMENLRNKRNIPEINLPSLPETLFLKYESSFRYQFNKDRVTVTVPLPLGGKSSKDLNVPPSVTIPEVNALEFGLWIPKRVITVPFFTIPHNYELSVPLLGMAEATAKMTSNFYSWEGSISGGNDTVDTPSYIAKFKVKADSPIEIFSYDTEGIAAISGTVKSLKYSVTTSLKHSLINSQFNIMESLTTQEDRTSVASRSHFRVFSPMGLNTSLLMSGQGAYGKLDFAINTNIDGTFQLGSLYANTVYTESYVVDVRRKTIKRDSSLNLDSILLGVSNTIKGSYIDGDVSILSDTNVNHDALKHEGELKYKDGLFTLKSKAVTEALGQKLSSNAELKISGERGIIRVETQAGDAKNRAYSLLSGSVNSQGLEINSDGTIMFDVTRGSHKATLMIGSNGLETTGTTTLQLKPLTFENQFHSTVDSSGAVLSITSKGSIHQNRAELQIEGKAGVSEAYLNSVYEGNLFDASSRNRMNVRVNKQGLTVTNNLMASVQKMKTEHTHSLILTLWSLALQSKTDNFICDSTSYKHDIKFDMKPFIATVNMNNDLRLMDVEFTNNGLFKVEPYKIDLTGKLRGAFGEDQEVKHTYEIGYAGLEGKLKCSTTGKILGAQMSHNVDLEVVGLSSKFSSEARFKSRSLQLNSNLRTLAVPFSFNVDALLNGDGELNLYGKHSGQLYSKFLLKAEPLAFACSHDYRASSSHMIGGGASVKTEFDNKVNGLLTPNEQSATWRVKSKLNNYGYSQDFSAYNNADRIGVELSGTMLSGAAGEQQNQGCSVSGFLKYDKNGNFHIIELPFIESFPAAFDEFKATILNVLQSIQYYINSLDVNRLAGEFRANLDKLPQQLNNYMQKMDLENKVAETKKQLAALTRKYIITLEDLEDSLENLKVSFAQTLSELQIAIREFLVMVKEQIGSGAWSNALMQVGSKLRDFDERTGISQSIIHAINAMEDIIRQFDFNNLKDSSIAWLQDLDAKYDIKSKVQKQVSELKQMLLNFDIMKFIQNLKDYVSSIKVNEYLGKLSFQIPAEEIIAVVDSIKDVIVNWIEEYQIVEKINVVYSQVRDLILKYELDKKIKVFMDRGLELFKKYNVQKTLQSIVDTLKSVDFQYLPDKLTQILDKAVEQLEAADFKQFIDKLNEYIAVIVKKIQEFDYSAFIDTVNQKISAMTRSLNEHLQAYEIPQKIEATRKFMRDLQASTVNYLNKLKDTRVAEMFLMVQDIIDATAFSDIKIKLQDHLKDLRERIGSMDIRREIRFYLERAIESYRNMVSYIASQLNKLIAEIRKLAEQQEIIDEIQQAFEQYANTLKALQFEIPSFTVPLTNLVVPPVQINLEKLQMITIPEKVSIPEFTILDSYTIPSFTIDFEEIKKVIISFIDNIRNMEVTFPSPSDLFGDLKLIYLSDLPDLTFPEITISEIRFPEITIPKLNLENFDITMLPIPEIKMPKIPSEVEVPAFGKLYSEFRVSCPHYKLQTAAVLQNSTSSSRNPRFTATFTSQMESIMDYLAYALDATAQIEAPEMRSLVLSETLKFNHKAFSVDHQGSVTLGATSPQAKAVTKAKATTEMYTGDIVNNMNVVLESGISASMDTTYKHTLNIPSPEISSQVSFTHKAGATFESGTISLTAGTIGNGKWSILDYTDDGTHKSNLEFTLDINTARLKFTGDTNSKALKMKQTINAESAIFSYVTVDVQAETEAPFIKGSVFSLNGKADVELLEIKLTASHNSELTGRVSGTLSNSIDFVAHPFEVILDSKNKGNGKIILPLKLTGKIDLQNNYFVLLNSNKQSVSWGALARFNQYKYSHNFRVENNEKDIGVYAEMTGEANLDFLTVALSIPEMNVPYTEMRTPQIRRFSLWEDMGLKKLLATTSQSFDMAFKLQYQKNPEMLAFDIDLTPLYSAINENSKILNAKFEQGRDEAIRLLTDSYNQAKTQLEKHKAVRSALQAKTLTIPGYTIPILNIEVSPFTAELPAFRLLLPKEITTPNFKVPMMGFSIPSYTLVIPVLELPVLNVPKTLRRLSLPIITLPVTQNTIMIPAMGNITYDFSFKSSVVTLNANAGLYNQSDIVVKFGASSSSIFDVLKSKLEGTTSLTRKRGYKLATTLSLENILVQVNYNTIMSLTKRNTEASIMTSARASLLMLNLELNHELKGNTKTKPNVVSKVSVTYHFGRDVYGKCSIENSLHLEGLPSAISLETSTKGMINGTILPFGGFIATFNKEGNVYLNANGLRSTINADMDSKVQYETPNVYINMHADMNKNLALEASLRRVYATLTIKGNNNADVRPFSTKGKHSAKATFEFVPLKTVTGSVQIDMSQPSNVGEASVVENIKFIAMPEKQMFSWSGREQLASAVHSGDHLLSNDETEVRLEWTESVEGYLAFLKTIKLPIYQKNLWDVLKFDMTTNEDKLQFLNASSVVIYTKNKEGFLFALPSKVFGNDIIFNIPEITLAVPKWVRDIPQNIRDIDMRYDGMNFPEHMSIPPVSIPAFEVPFTTLRVPSFVIDLRILVIPTLIEIPEFEVNLPGLPKVNVPSISINTEYLMNRMSSLAVKLPKYEITISSFSLPKSMTIGTYTVHLDDIENQISNFELPSITIPEQKIEIPEITLNFPVGIFIPYFGSLSTTVMVSSPIYNIKWAVELENKAPAFVTSLKSSCTSTMVFLEYELDAIANTQFENGAVSIIGKGTLSHKDLSLDWQQTLTQSLRMKRQASQDASASRHTLDVDINSATFTDVSLRYVSRKDSVSASISSPSSGFLGILIQKKTPSQVLGKLYSRFPSAPEKDMDILSIKATLKNSEKLNLQTTWNTQVTYDILGGLRHRVPAITSSLYNFANKYHNAHFGMDLNRASLKLKNTVSSSIEKAYQEIPRNLDTLRNEIEKIRDQSKVIYKRAVDSIPAEDFQKVSDDLTRFIRQLLQQYQKNVKLMLDAVMKFLSKTKFQLPGIKEKLTGEELFQRASRSIARVIEQSNQMIYSFIESNAGAFISHVNNIEFIVPSTNYIISGRNIVENVKYAMKNMQNNIMDMVRTLENIRLEDILEKLKTFLQLCIQKVDDAVASLKTQGLDELSASLNSIISEARNVQFMQSFGAQFEEFKKVAEGHKNKAKMTIQEVYSEVNMERLNTKLQLWIDDVRSNLNVSFNKLIQLLQDVSKSVQRYMRASNRKADIDIPLPFFWKSFSDWPTTS</sequence>
<evidence type="ECO:0000256" key="10">
    <source>
        <dbReference type="ARBA" id="ARBA00022677"/>
    </source>
</evidence>
<feature type="coiled-coil region" evidence="20">
    <location>
        <begin position="4140"/>
        <end position="4167"/>
    </location>
</feature>
<evidence type="ECO:0000259" key="21">
    <source>
        <dbReference type="PROSITE" id="PS51211"/>
    </source>
</evidence>
<dbReference type="GO" id="GO:0030301">
    <property type="term" value="P:cholesterol transport"/>
    <property type="evidence" value="ECO:0007669"/>
    <property type="project" value="TreeGrafter"/>
</dbReference>
<evidence type="ECO:0000256" key="7">
    <source>
        <dbReference type="ARBA" id="ARBA00022525"/>
    </source>
</evidence>
<dbReference type="GO" id="GO:0120020">
    <property type="term" value="F:cholesterol transfer activity"/>
    <property type="evidence" value="ECO:0007669"/>
    <property type="project" value="TreeGrafter"/>
</dbReference>
<dbReference type="PROSITE" id="PS51211">
    <property type="entry name" value="VITELLOGENIN"/>
    <property type="match status" value="1"/>
</dbReference>
<evidence type="ECO:0000256" key="15">
    <source>
        <dbReference type="ARBA" id="ARBA00023166"/>
    </source>
</evidence>
<dbReference type="Ensembl" id="ENSPKIT00000031571.1">
    <property type="protein sequence ID" value="ENSPKIP00000007511.1"/>
    <property type="gene ID" value="ENSPKIG00000023371.1"/>
</dbReference>
<organism evidence="22 23">
    <name type="scientific">Paramormyrops kingsleyae</name>
    <dbReference type="NCBI Taxonomy" id="1676925"/>
    <lineage>
        <taxon>Eukaryota</taxon>
        <taxon>Metazoa</taxon>
        <taxon>Chordata</taxon>
        <taxon>Craniata</taxon>
        <taxon>Vertebrata</taxon>
        <taxon>Euteleostomi</taxon>
        <taxon>Actinopterygii</taxon>
        <taxon>Neopterygii</taxon>
        <taxon>Teleostei</taxon>
        <taxon>Osteoglossocephala</taxon>
        <taxon>Osteoglossomorpha</taxon>
        <taxon>Osteoglossiformes</taxon>
        <taxon>Mormyridae</taxon>
        <taxon>Paramormyrops</taxon>
    </lineage>
</organism>
<dbReference type="InterPro" id="IPR052418">
    <property type="entry name" value="Apolipoprotein_B"/>
</dbReference>
<dbReference type="GO" id="GO:0042632">
    <property type="term" value="P:cholesterol homeostasis"/>
    <property type="evidence" value="ECO:0007669"/>
    <property type="project" value="TreeGrafter"/>
</dbReference>
<keyword evidence="12" id="KW-0732">Signal</keyword>
<dbReference type="Gene3D" id="2.20.80.10">
    <property type="entry name" value="Lipovitellin-phosvitin complex, chain A, domain 4"/>
    <property type="match status" value="1"/>
</dbReference>
<evidence type="ECO:0000256" key="9">
    <source>
        <dbReference type="ARBA" id="ARBA00022674"/>
    </source>
</evidence>
<evidence type="ECO:0000256" key="12">
    <source>
        <dbReference type="ARBA" id="ARBA00022729"/>
    </source>
</evidence>
<keyword evidence="5" id="KW-0963">Cytoplasm</keyword>
<keyword evidence="4" id="KW-0813">Transport</keyword>
<evidence type="ECO:0000256" key="19">
    <source>
        <dbReference type="PROSITE-ProRule" id="PRU00557"/>
    </source>
</evidence>
<evidence type="ECO:0000313" key="22">
    <source>
        <dbReference type="Ensembl" id="ENSPKIP00000007511.1"/>
    </source>
</evidence>
<evidence type="ECO:0000313" key="23">
    <source>
        <dbReference type="Proteomes" id="UP000261540"/>
    </source>
</evidence>
<dbReference type="InterPro" id="IPR009454">
    <property type="entry name" value="Lipid_transpt_open_b-sht"/>
</dbReference>
<protein>
    <submittedName>
        <fullName evidence="22">Apolipoprotein B</fullName>
    </submittedName>
</protein>
<dbReference type="GO" id="GO:0008201">
    <property type="term" value="F:heparin binding"/>
    <property type="evidence" value="ECO:0007669"/>
    <property type="project" value="UniProtKB-KW"/>
</dbReference>
<dbReference type="GO" id="GO:0042953">
    <property type="term" value="P:lipoprotein transport"/>
    <property type="evidence" value="ECO:0007669"/>
    <property type="project" value="TreeGrafter"/>
</dbReference>
<dbReference type="STRING" id="1676925.ENSPKIP00000007511"/>
<dbReference type="Gene3D" id="2.30.230.10">
    <property type="entry name" value="Lipovitellin, beta-sheet shell regions, chain A"/>
    <property type="match status" value="1"/>
</dbReference>
<feature type="coiled-coil region" evidence="20">
    <location>
        <begin position="2570"/>
        <end position="2597"/>
    </location>
</feature>
<dbReference type="GO" id="GO:0005737">
    <property type="term" value="C:cytoplasm"/>
    <property type="evidence" value="ECO:0007669"/>
    <property type="project" value="UniProtKB-SubCell"/>
</dbReference>
<name>A0A3B3QQ13_9TELE</name>
<dbReference type="Proteomes" id="UP000261540">
    <property type="component" value="Unplaced"/>
</dbReference>
<keyword evidence="17" id="KW-0753">Steroid metabolism</keyword>
<evidence type="ECO:0000256" key="4">
    <source>
        <dbReference type="ARBA" id="ARBA00022448"/>
    </source>
</evidence>
<dbReference type="PANTHER" id="PTHR13769">
    <property type="entry name" value="APOLIPOPROTEIN B"/>
    <property type="match status" value="1"/>
</dbReference>
<comment type="caution">
    <text evidence="19">Lacks conserved residue(s) required for the propagation of feature annotation.</text>
</comment>
<keyword evidence="14" id="KW-0443">Lipid metabolism</keyword>
<keyword evidence="9" id="KW-0358">Heparin-binding</keyword>
<dbReference type="Gene3D" id="1.25.10.20">
    <property type="entry name" value="Vitellinogen, superhelical"/>
    <property type="match status" value="1"/>
</dbReference>
<evidence type="ECO:0000256" key="3">
    <source>
        <dbReference type="ARBA" id="ARBA00004613"/>
    </source>
</evidence>
<evidence type="ECO:0000256" key="18">
    <source>
        <dbReference type="ARBA" id="ARBA00023313"/>
    </source>
</evidence>
<dbReference type="SMART" id="SM01169">
    <property type="entry name" value="DUF1943"/>
    <property type="match status" value="1"/>
</dbReference>
<dbReference type="SUPFAM" id="SSF56968">
    <property type="entry name" value="Lipovitellin-phosvitin complex, beta-sheet shell regions"/>
    <property type="match status" value="2"/>
</dbReference>
<dbReference type="InterPro" id="IPR011030">
    <property type="entry name" value="Lipovitellin_superhlx_dom"/>
</dbReference>
<evidence type="ECO:0000256" key="8">
    <source>
        <dbReference type="ARBA" id="ARBA00022548"/>
    </source>
</evidence>
<dbReference type="SMART" id="SM00638">
    <property type="entry name" value="LPD_N"/>
    <property type="match status" value="1"/>
</dbReference>
<dbReference type="Pfam" id="PF06448">
    <property type="entry name" value="DUF1081"/>
    <property type="match status" value="1"/>
</dbReference>
<dbReference type="FunFam" id="2.30.230.10:FF:000003">
    <property type="entry name" value="Apolipoprotein B"/>
    <property type="match status" value="1"/>
</dbReference>
<reference evidence="22" key="1">
    <citation type="submission" date="2025-08" db="UniProtKB">
        <authorList>
            <consortium name="Ensembl"/>
        </authorList>
    </citation>
    <scope>IDENTIFICATION</scope>
</reference>
<dbReference type="Pfam" id="PF01347">
    <property type="entry name" value="Vitellogenin_N"/>
    <property type="match status" value="1"/>
</dbReference>
<dbReference type="PANTHER" id="PTHR13769:SF1">
    <property type="entry name" value="APOLIPOPROTEIN B-100"/>
    <property type="match status" value="1"/>
</dbReference>
<accession>A0A3B3QQ13</accession>
<evidence type="ECO:0000256" key="5">
    <source>
        <dbReference type="ARBA" id="ARBA00022490"/>
    </source>
</evidence>
<evidence type="ECO:0000256" key="20">
    <source>
        <dbReference type="SAM" id="Coils"/>
    </source>
</evidence>
<dbReference type="GO" id="GO:0034362">
    <property type="term" value="C:low-density lipoprotein particle"/>
    <property type="evidence" value="ECO:0007669"/>
    <property type="project" value="UniProtKB-KW"/>
</dbReference>
<evidence type="ECO:0000256" key="17">
    <source>
        <dbReference type="ARBA" id="ARBA00023221"/>
    </source>
</evidence>
<dbReference type="InterPro" id="IPR015816">
    <property type="entry name" value="Vitellinogen_b-sht_N"/>
</dbReference>
<evidence type="ECO:0000256" key="2">
    <source>
        <dbReference type="ARBA" id="ARBA00004502"/>
    </source>
</evidence>
<keyword evidence="11" id="KW-0427">LDL</keyword>
<evidence type="ECO:0000256" key="11">
    <source>
        <dbReference type="ARBA" id="ARBA00022710"/>
    </source>
</evidence>
<keyword evidence="23" id="KW-1185">Reference proteome</keyword>
<reference evidence="22" key="2">
    <citation type="submission" date="2025-09" db="UniProtKB">
        <authorList>
            <consortium name="Ensembl"/>
        </authorList>
    </citation>
    <scope>IDENTIFICATION</scope>
</reference>
<evidence type="ECO:0000256" key="13">
    <source>
        <dbReference type="ARBA" id="ARBA00023055"/>
    </source>
</evidence>
<evidence type="ECO:0000256" key="16">
    <source>
        <dbReference type="ARBA" id="ARBA00023180"/>
    </source>
</evidence>
<dbReference type="GO" id="GO:0034359">
    <property type="term" value="C:mature chylomicron"/>
    <property type="evidence" value="ECO:0007669"/>
    <property type="project" value="TreeGrafter"/>
</dbReference>
<dbReference type="InterPro" id="IPR015819">
    <property type="entry name" value="Lipid_transp_b-sht_shell"/>
</dbReference>
<dbReference type="GeneTree" id="ENSGT00590000083139"/>
<comment type="subcellular location">
    <subcellularLocation>
        <location evidence="1">Cytoplasm</location>
    </subcellularLocation>
    <subcellularLocation>
        <location evidence="2">Lipid droplet</location>
    </subcellularLocation>
    <subcellularLocation>
        <location evidence="3">Secreted</location>
    </subcellularLocation>
</comment>